<dbReference type="InterPro" id="IPR033891">
    <property type="entry name" value="TTC38"/>
</dbReference>
<name>K2KKZ2_9PROT</name>
<accession>K2KKZ2</accession>
<dbReference type="PANTHER" id="PTHR16263:SF4">
    <property type="entry name" value="TETRATRICOPEPTIDE REPEAT PROTEIN 38"/>
    <property type="match status" value="1"/>
</dbReference>
<dbReference type="PANTHER" id="PTHR16263">
    <property type="entry name" value="TETRATRICOPEPTIDE REPEAT PROTEIN 38"/>
    <property type="match status" value="1"/>
</dbReference>
<dbReference type="PATRIC" id="fig|1207063.3.peg.724"/>
<dbReference type="AlphaFoldDB" id="K2KKZ2"/>
<dbReference type="InterPro" id="IPR011990">
    <property type="entry name" value="TPR-like_helical_dom_sf"/>
</dbReference>
<keyword evidence="6" id="KW-1185">Reference proteome</keyword>
<evidence type="ECO:0000313" key="5">
    <source>
        <dbReference type="EMBL" id="EKE78075.1"/>
    </source>
</evidence>
<dbReference type="EMBL" id="AMRL01000003">
    <property type="protein sequence ID" value="EKE78075.1"/>
    <property type="molecule type" value="Genomic_DNA"/>
</dbReference>
<dbReference type="SUPFAM" id="SSF48452">
    <property type="entry name" value="TPR-like"/>
    <property type="match status" value="1"/>
</dbReference>
<evidence type="ECO:0000256" key="1">
    <source>
        <dbReference type="ARBA" id="ARBA00005857"/>
    </source>
</evidence>
<comment type="caution">
    <text evidence="5">The sequence shown here is derived from an EMBL/GenBank/DDBJ whole genome shotgun (WGS) entry which is preliminary data.</text>
</comment>
<dbReference type="CDD" id="cd05804">
    <property type="entry name" value="StaR_like"/>
    <property type="match status" value="1"/>
</dbReference>
<keyword evidence="3" id="KW-0677">Repeat</keyword>
<gene>
    <name evidence="5" type="ORF">P24_03580</name>
</gene>
<dbReference type="STRING" id="1207063.P24_03580"/>
<dbReference type="Gene3D" id="1.25.40.10">
    <property type="entry name" value="Tetratricopeptide repeat domain"/>
    <property type="match status" value="1"/>
</dbReference>
<reference evidence="5 6" key="1">
    <citation type="journal article" date="2012" name="J. Bacteriol.">
        <title>Genome Sequence of Oceanibaculum indicum Type Strain P24.</title>
        <authorList>
            <person name="Lai Q."/>
            <person name="Shao Z."/>
        </authorList>
    </citation>
    <scope>NUCLEOTIDE SEQUENCE [LARGE SCALE GENOMIC DNA]</scope>
    <source>
        <strain evidence="5 6">P24</strain>
    </source>
</reference>
<dbReference type="Proteomes" id="UP000006746">
    <property type="component" value="Unassembled WGS sequence"/>
</dbReference>
<sequence>MMQHDVRGLALSTDSAEAATAFNAAIADYLEYRLSAGEKVKQVLAADPDFAMGHILRGYFMLLIGSNATLPAAQKALAQAKTLAAGITPRETLHLAALEAWAAGDTIKACAVWEELLAAHPTDLLALRLQHFASFWLGRSAALRDLPAGVLPAWSADMPGYGNVLGMLAFGLEECGAYAEAEKAGREAVGHNGEDLWAIHAVAHVLEMQGRLKDGIAWLNQPAGTWSDRNPFKDHVWWHRALYSLEGGDFDRVLELYDSEIEVDENGFYLDVQNAASLLLRLEFCGVDVGTRWDLLASVAGKRLQDHVLAFTDTHFALALARGGRTDEANTLIGSLRSFGASPGDNSAAKVALPLTAPISEAMLAFAEKRHDRALELLLPLRYEWQGVGASHAQRDLFQQVVIEAAIGAGRTDLARLLLAERSQLKPNSLYSWQRYADVLEASGEAAQAAEARQRAALVRLH</sequence>
<keyword evidence="4" id="KW-0802">TPR repeat</keyword>
<protein>
    <recommendedName>
        <fullName evidence="2">Tetratricopeptide repeat protein 38</fullName>
    </recommendedName>
</protein>
<evidence type="ECO:0000313" key="6">
    <source>
        <dbReference type="Proteomes" id="UP000006746"/>
    </source>
</evidence>
<evidence type="ECO:0000256" key="4">
    <source>
        <dbReference type="ARBA" id="ARBA00022803"/>
    </source>
</evidence>
<dbReference type="RefSeq" id="WP_008943332.1">
    <property type="nucleotide sequence ID" value="NZ_AMRL01000003.1"/>
</dbReference>
<proteinExistence type="inferred from homology"/>
<dbReference type="eggNOG" id="COG0457">
    <property type="taxonomic scope" value="Bacteria"/>
</dbReference>
<comment type="similarity">
    <text evidence="1">Belongs to the TTC38 family.</text>
</comment>
<evidence type="ECO:0000256" key="3">
    <source>
        <dbReference type="ARBA" id="ARBA00022737"/>
    </source>
</evidence>
<evidence type="ECO:0000256" key="2">
    <source>
        <dbReference type="ARBA" id="ARBA00019992"/>
    </source>
</evidence>
<organism evidence="5 6">
    <name type="scientific">Oceanibaculum indicum P24</name>
    <dbReference type="NCBI Taxonomy" id="1207063"/>
    <lineage>
        <taxon>Bacteria</taxon>
        <taxon>Pseudomonadati</taxon>
        <taxon>Pseudomonadota</taxon>
        <taxon>Alphaproteobacteria</taxon>
        <taxon>Rhodospirillales</taxon>
        <taxon>Oceanibaculaceae</taxon>
        <taxon>Oceanibaculum</taxon>
    </lineage>
</organism>